<dbReference type="EMBL" id="FOXQ01000001">
    <property type="protein sequence ID" value="SFP55486.1"/>
    <property type="molecule type" value="Genomic_DNA"/>
</dbReference>
<keyword evidence="3" id="KW-1185">Reference proteome</keyword>
<organism evidence="2 3">
    <name type="scientific">Parafilimonas terrae</name>
    <dbReference type="NCBI Taxonomy" id="1465490"/>
    <lineage>
        <taxon>Bacteria</taxon>
        <taxon>Pseudomonadati</taxon>
        <taxon>Bacteroidota</taxon>
        <taxon>Chitinophagia</taxon>
        <taxon>Chitinophagales</taxon>
        <taxon>Chitinophagaceae</taxon>
        <taxon>Parafilimonas</taxon>
    </lineage>
</organism>
<dbReference type="RefSeq" id="WP_090653526.1">
    <property type="nucleotide sequence ID" value="NZ_FOXQ01000001.1"/>
</dbReference>
<dbReference type="PROSITE" id="PS51257">
    <property type="entry name" value="PROKAR_LIPOPROTEIN"/>
    <property type="match status" value="1"/>
</dbReference>
<evidence type="ECO:0000313" key="2">
    <source>
        <dbReference type="EMBL" id="SFP55486.1"/>
    </source>
</evidence>
<dbReference type="CDD" id="cd15482">
    <property type="entry name" value="Sialidase_non-viral"/>
    <property type="match status" value="1"/>
</dbReference>
<sequence length="408" mass="45276">MKKVLLFYSLIIFIFSSCHQGNNVPSISLSQEENIDSAQSSCPFLTKDNNNNIVLSWVRETGSDKAIVCYAVSKDKGKTFGNAIDIPASDNVYPHGENMPKIIFKPSGEIIAVWGAANKNPMNAYAGLVYYSISFDNGKTWAPKKLITNDTSSYDQRYFDVALLPNGEAAIVWLDNRKTTNKEGSGLYYAITKDNGGFQNEKLISESCCQCCRTDLFVDKSNNIHVLYRAIINDSIRDIAHIESKNNGQTFSRPERISNDNWVINGCPHTGPCMTENKEGLHCTWFTGGNEAGVYYTSLTHSDTAFSNKDMVSGYAAKHSQIASLPQGNLITVWDESLPVNDTYSTCIGLEEKSPDDKNILRRYITEKNSGASFPVICTVDKNKVLVAFTKSSNDKKTVVFKQVAFNN</sequence>
<dbReference type="AlphaFoldDB" id="A0A1I5RBZ5"/>
<proteinExistence type="predicted"/>
<accession>A0A1I5RBZ5</accession>
<feature type="chain" id="PRO_5011636279" evidence="1">
    <location>
        <begin position="21"/>
        <end position="408"/>
    </location>
</feature>
<dbReference type="InterPro" id="IPR036278">
    <property type="entry name" value="Sialidase_sf"/>
</dbReference>
<dbReference type="OrthoDB" id="9764969at2"/>
<feature type="signal peptide" evidence="1">
    <location>
        <begin position="1"/>
        <end position="20"/>
    </location>
</feature>
<dbReference type="SUPFAM" id="SSF50939">
    <property type="entry name" value="Sialidases"/>
    <property type="match status" value="1"/>
</dbReference>
<protein>
    <submittedName>
        <fullName evidence="2">BNR repeat-like domain-containing protein</fullName>
    </submittedName>
</protein>
<dbReference type="Gene3D" id="2.120.10.10">
    <property type="match status" value="1"/>
</dbReference>
<evidence type="ECO:0000313" key="3">
    <source>
        <dbReference type="Proteomes" id="UP000199031"/>
    </source>
</evidence>
<gene>
    <name evidence="2" type="ORF">SAMN05444277_101158</name>
</gene>
<keyword evidence="1" id="KW-0732">Signal</keyword>
<dbReference type="STRING" id="1465490.SAMN05444277_101158"/>
<dbReference type="Proteomes" id="UP000199031">
    <property type="component" value="Unassembled WGS sequence"/>
</dbReference>
<name>A0A1I5RBZ5_9BACT</name>
<evidence type="ECO:0000256" key="1">
    <source>
        <dbReference type="SAM" id="SignalP"/>
    </source>
</evidence>
<reference evidence="2 3" key="1">
    <citation type="submission" date="2016-10" db="EMBL/GenBank/DDBJ databases">
        <authorList>
            <person name="de Groot N.N."/>
        </authorList>
    </citation>
    <scope>NUCLEOTIDE SEQUENCE [LARGE SCALE GENOMIC DNA]</scope>
    <source>
        <strain evidence="2 3">DSM 28286</strain>
    </source>
</reference>